<organism evidence="3 4">
    <name type="scientific">Alicyclobacillus macrosporangiidus</name>
    <dbReference type="NCBI Taxonomy" id="392015"/>
    <lineage>
        <taxon>Bacteria</taxon>
        <taxon>Bacillati</taxon>
        <taxon>Bacillota</taxon>
        <taxon>Bacilli</taxon>
        <taxon>Bacillales</taxon>
        <taxon>Alicyclobacillaceae</taxon>
        <taxon>Alicyclobacillus</taxon>
    </lineage>
</organism>
<proteinExistence type="predicted"/>
<sequence>MADQVFYVTGMSCAHCKQAVESALMDLPGVLRAEADVQTGRVVVAVGEPVDPQLIRLAVEEAGYTLAESGPVR</sequence>
<dbReference type="Gene3D" id="3.30.70.100">
    <property type="match status" value="1"/>
</dbReference>
<dbReference type="InterPro" id="IPR036163">
    <property type="entry name" value="HMA_dom_sf"/>
</dbReference>
<dbReference type="GO" id="GO:0046872">
    <property type="term" value="F:metal ion binding"/>
    <property type="evidence" value="ECO:0007669"/>
    <property type="project" value="UniProtKB-KW"/>
</dbReference>
<accession>A0A1I7FL43</accession>
<dbReference type="RefSeq" id="WP_074949266.1">
    <property type="nucleotide sequence ID" value="NZ_FPBV01000001.1"/>
</dbReference>
<gene>
    <name evidence="3" type="ORF">SAMN05421543_101321</name>
</gene>
<dbReference type="PROSITE" id="PS50846">
    <property type="entry name" value="HMA_2"/>
    <property type="match status" value="1"/>
</dbReference>
<keyword evidence="1" id="KW-0479">Metal-binding</keyword>
<feature type="domain" description="HMA" evidence="2">
    <location>
        <begin position="2"/>
        <end position="67"/>
    </location>
</feature>
<dbReference type="InterPro" id="IPR006121">
    <property type="entry name" value="HMA_dom"/>
</dbReference>
<keyword evidence="4" id="KW-1185">Reference proteome</keyword>
<evidence type="ECO:0000256" key="1">
    <source>
        <dbReference type="ARBA" id="ARBA00022723"/>
    </source>
</evidence>
<dbReference type="Proteomes" id="UP000183508">
    <property type="component" value="Unassembled WGS sequence"/>
</dbReference>
<evidence type="ECO:0000313" key="3">
    <source>
        <dbReference type="EMBL" id="SFU36917.1"/>
    </source>
</evidence>
<dbReference type="AlphaFoldDB" id="A0A1I7FL43"/>
<dbReference type="OrthoDB" id="9813965at2"/>
<dbReference type="InterPro" id="IPR017969">
    <property type="entry name" value="Heavy-metal-associated_CS"/>
</dbReference>
<dbReference type="SUPFAM" id="SSF55008">
    <property type="entry name" value="HMA, heavy metal-associated domain"/>
    <property type="match status" value="1"/>
</dbReference>
<dbReference type="Pfam" id="PF00403">
    <property type="entry name" value="HMA"/>
    <property type="match status" value="1"/>
</dbReference>
<protein>
    <submittedName>
        <fullName evidence="3">Copper chaperone CopZ</fullName>
    </submittedName>
</protein>
<dbReference type="CDD" id="cd00371">
    <property type="entry name" value="HMA"/>
    <property type="match status" value="1"/>
</dbReference>
<name>A0A1I7FL43_9BACL</name>
<dbReference type="EMBL" id="FPBV01000001">
    <property type="protein sequence ID" value="SFU36917.1"/>
    <property type="molecule type" value="Genomic_DNA"/>
</dbReference>
<reference evidence="4" key="1">
    <citation type="submission" date="2016-10" db="EMBL/GenBank/DDBJ databases">
        <authorList>
            <person name="Varghese N."/>
        </authorList>
    </citation>
    <scope>NUCLEOTIDE SEQUENCE [LARGE SCALE GENOMIC DNA]</scope>
    <source>
        <strain evidence="4">DSM 17980</strain>
    </source>
</reference>
<dbReference type="STRING" id="392015.SAMN05421543_101321"/>
<evidence type="ECO:0000313" key="4">
    <source>
        <dbReference type="Proteomes" id="UP000183508"/>
    </source>
</evidence>
<evidence type="ECO:0000259" key="2">
    <source>
        <dbReference type="PROSITE" id="PS50846"/>
    </source>
</evidence>
<dbReference type="PROSITE" id="PS01047">
    <property type="entry name" value="HMA_1"/>
    <property type="match status" value="1"/>
</dbReference>